<evidence type="ECO:0000313" key="3">
    <source>
        <dbReference type="Proteomes" id="UP000707071"/>
    </source>
</evidence>
<dbReference type="AlphaFoldDB" id="A0A9P7U2W6"/>
<evidence type="ECO:0000313" key="2">
    <source>
        <dbReference type="EMBL" id="KAG6295192.1"/>
    </source>
</evidence>
<sequence>MAIVQKNPLTDLQQHKTTLMMQTDLRGGDDGKKQKETSSSVGMAQWGPTSSMQRSARKADSG</sequence>
<feature type="compositionally biased region" description="Polar residues" evidence="1">
    <location>
        <begin position="7"/>
        <end position="21"/>
    </location>
</feature>
<dbReference type="Proteomes" id="UP000707071">
    <property type="component" value="Unassembled WGS sequence"/>
</dbReference>
<feature type="region of interest" description="Disordered" evidence="1">
    <location>
        <begin position="1"/>
        <end position="62"/>
    </location>
</feature>
<proteinExistence type="predicted"/>
<feature type="compositionally biased region" description="Polar residues" evidence="1">
    <location>
        <begin position="37"/>
        <end position="54"/>
    </location>
</feature>
<gene>
    <name evidence="2" type="ORF">E4U09_002347</name>
</gene>
<dbReference type="EMBL" id="SRRH01000200">
    <property type="protein sequence ID" value="KAG6295192.1"/>
    <property type="molecule type" value="Genomic_DNA"/>
</dbReference>
<protein>
    <submittedName>
        <fullName evidence="2">Uncharacterized protein</fullName>
    </submittedName>
</protein>
<reference evidence="2 3" key="1">
    <citation type="journal article" date="2020" name="bioRxiv">
        <title>Whole genome comparisons of ergot fungi reveals the divergence and evolution of species within the genus Claviceps are the result of varying mechanisms driving genome evolution and host range expansion.</title>
        <authorList>
            <person name="Wyka S.A."/>
            <person name="Mondo S.J."/>
            <person name="Liu M."/>
            <person name="Dettman J."/>
            <person name="Nalam V."/>
            <person name="Broders K.D."/>
        </authorList>
    </citation>
    <scope>NUCLEOTIDE SEQUENCE [LARGE SCALE GENOMIC DNA]</scope>
    <source>
        <strain evidence="2 3">Clav52</strain>
    </source>
</reference>
<comment type="caution">
    <text evidence="2">The sequence shown here is derived from an EMBL/GenBank/DDBJ whole genome shotgun (WGS) entry which is preliminary data.</text>
</comment>
<evidence type="ECO:0000256" key="1">
    <source>
        <dbReference type="SAM" id="MobiDB-lite"/>
    </source>
</evidence>
<accession>A0A9P7U2W6</accession>
<feature type="compositionally biased region" description="Basic and acidic residues" evidence="1">
    <location>
        <begin position="26"/>
        <end position="36"/>
    </location>
</feature>
<keyword evidence="3" id="KW-1185">Reference proteome</keyword>
<name>A0A9P7U2W6_9HYPO</name>
<organism evidence="2 3">
    <name type="scientific">Claviceps aff. purpurea</name>
    <dbReference type="NCBI Taxonomy" id="1967640"/>
    <lineage>
        <taxon>Eukaryota</taxon>
        <taxon>Fungi</taxon>
        <taxon>Dikarya</taxon>
        <taxon>Ascomycota</taxon>
        <taxon>Pezizomycotina</taxon>
        <taxon>Sordariomycetes</taxon>
        <taxon>Hypocreomycetidae</taxon>
        <taxon>Hypocreales</taxon>
        <taxon>Clavicipitaceae</taxon>
        <taxon>Claviceps</taxon>
    </lineage>
</organism>